<dbReference type="Gene3D" id="3.40.1190.20">
    <property type="match status" value="1"/>
</dbReference>
<accession>A0A3E1NKY9</accession>
<evidence type="ECO:0000256" key="3">
    <source>
        <dbReference type="ARBA" id="ARBA00022777"/>
    </source>
</evidence>
<evidence type="ECO:0000313" key="6">
    <source>
        <dbReference type="Proteomes" id="UP000261284"/>
    </source>
</evidence>
<dbReference type="OrthoDB" id="9813569at2"/>
<evidence type="ECO:0000313" key="5">
    <source>
        <dbReference type="EMBL" id="RFM28600.1"/>
    </source>
</evidence>
<evidence type="ECO:0000256" key="2">
    <source>
        <dbReference type="ARBA" id="ARBA00022679"/>
    </source>
</evidence>
<comment type="caution">
    <text evidence="5">The sequence shown here is derived from an EMBL/GenBank/DDBJ whole genome shotgun (WGS) entry which is preliminary data.</text>
</comment>
<dbReference type="Pfam" id="PF00294">
    <property type="entry name" value="PfkB"/>
    <property type="match status" value="1"/>
</dbReference>
<reference evidence="5 6" key="1">
    <citation type="submission" date="2018-08" db="EMBL/GenBank/DDBJ databases">
        <title>Chitinophagaceae sp. K23C18032701, a novel bacterium isolated from forest soil.</title>
        <authorList>
            <person name="Wang C."/>
        </authorList>
    </citation>
    <scope>NUCLEOTIDE SEQUENCE [LARGE SCALE GENOMIC DNA]</scope>
    <source>
        <strain evidence="5 6">K23C18032701</strain>
    </source>
</reference>
<dbReference type="CDD" id="cd01166">
    <property type="entry name" value="KdgK"/>
    <property type="match status" value="1"/>
</dbReference>
<dbReference type="InterPro" id="IPR052700">
    <property type="entry name" value="Carb_kinase_PfkB-like"/>
</dbReference>
<dbReference type="EMBL" id="QTJU01000002">
    <property type="protein sequence ID" value="RFM28600.1"/>
    <property type="molecule type" value="Genomic_DNA"/>
</dbReference>
<dbReference type="SUPFAM" id="SSF53613">
    <property type="entry name" value="Ribokinase-like"/>
    <property type="match status" value="1"/>
</dbReference>
<gene>
    <name evidence="5" type="ORF">DXN05_07330</name>
</gene>
<dbReference type="Proteomes" id="UP000261284">
    <property type="component" value="Unassembled WGS sequence"/>
</dbReference>
<evidence type="ECO:0000256" key="1">
    <source>
        <dbReference type="ARBA" id="ARBA00010688"/>
    </source>
</evidence>
<dbReference type="RefSeq" id="WP_116846590.1">
    <property type="nucleotide sequence ID" value="NZ_QTJU01000002.1"/>
</dbReference>
<dbReference type="PANTHER" id="PTHR43320">
    <property type="entry name" value="SUGAR KINASE"/>
    <property type="match status" value="1"/>
</dbReference>
<organism evidence="5 6">
    <name type="scientific">Deminuibacter soli</name>
    <dbReference type="NCBI Taxonomy" id="2291815"/>
    <lineage>
        <taxon>Bacteria</taxon>
        <taxon>Pseudomonadati</taxon>
        <taxon>Bacteroidota</taxon>
        <taxon>Chitinophagia</taxon>
        <taxon>Chitinophagales</taxon>
        <taxon>Chitinophagaceae</taxon>
        <taxon>Deminuibacter</taxon>
    </lineage>
</organism>
<dbReference type="AlphaFoldDB" id="A0A3E1NKY9"/>
<dbReference type="InterPro" id="IPR011611">
    <property type="entry name" value="PfkB_dom"/>
</dbReference>
<dbReference type="InterPro" id="IPR029056">
    <property type="entry name" value="Ribokinase-like"/>
</dbReference>
<keyword evidence="2" id="KW-0808">Transferase</keyword>
<name>A0A3E1NKY9_9BACT</name>
<evidence type="ECO:0000259" key="4">
    <source>
        <dbReference type="Pfam" id="PF00294"/>
    </source>
</evidence>
<dbReference type="GO" id="GO:0016301">
    <property type="term" value="F:kinase activity"/>
    <property type="evidence" value="ECO:0007669"/>
    <property type="project" value="UniProtKB-KW"/>
</dbReference>
<keyword evidence="3 5" id="KW-0418">Kinase</keyword>
<dbReference type="PANTHER" id="PTHR43320:SF2">
    <property type="entry name" value="2-DEHYDRO-3-DEOXYGLUCONOKINASE_2-DEHYDRO-3-DEOXYGALACTONOKINASE"/>
    <property type="match status" value="1"/>
</dbReference>
<protein>
    <submittedName>
        <fullName evidence="5">Sugar kinase</fullName>
    </submittedName>
</protein>
<sequence>MKKVFCFGELLLRMSPVLNGTWIKENSMPVFIGGAELNVAHALANWQVPVQYCTALPANYLSAEICTAVQAKNIDTSTVLFSGERIGTYYLPQGADLKHAGVIYDRAYSSFWSLKPGTIDWDTLLAGASWFHFSAISPALNENVVAVCKEGLEAATRLGLKISVDLNYRARLWQYGKTPASVMRGLAGYCDVIMGNIWAAATLLDIPVDNELIAADSRENYLEHASRTAAAIMEQFPRCTTVANTFRFDDGHGGIRYYAALNQPGVQFVSHHMKAASIADKVGSGDCFMAGLIYGIHNGHTPQQVINYAAAAAFGKLQETGDATRQTISSIHSILASYE</sequence>
<proteinExistence type="inferred from homology"/>
<feature type="domain" description="Carbohydrate kinase PfkB" evidence="4">
    <location>
        <begin position="1"/>
        <end position="324"/>
    </location>
</feature>
<keyword evidence="6" id="KW-1185">Reference proteome</keyword>
<comment type="similarity">
    <text evidence="1">Belongs to the carbohydrate kinase PfkB family.</text>
</comment>